<dbReference type="Proteomes" id="UP000302218">
    <property type="component" value="Chromosome"/>
</dbReference>
<feature type="transmembrane region" description="Helical" evidence="2">
    <location>
        <begin position="163"/>
        <end position="182"/>
    </location>
</feature>
<dbReference type="Gene3D" id="1.10.10.10">
    <property type="entry name" value="Winged helix-like DNA-binding domain superfamily/Winged helix DNA-binding domain"/>
    <property type="match status" value="1"/>
</dbReference>
<feature type="region of interest" description="Disordered" evidence="1">
    <location>
        <begin position="1"/>
        <end position="23"/>
    </location>
</feature>
<dbReference type="KEGG" id="nvr:FEJ81_09190"/>
<dbReference type="GeneID" id="40265445"/>
<evidence type="ECO:0000256" key="1">
    <source>
        <dbReference type="SAM" id="MobiDB-lite"/>
    </source>
</evidence>
<feature type="domain" description="DUF7344" evidence="3">
    <location>
        <begin position="32"/>
        <end position="111"/>
    </location>
</feature>
<dbReference type="Pfam" id="PF24035">
    <property type="entry name" value="DUF7344"/>
    <property type="match status" value="1"/>
</dbReference>
<evidence type="ECO:0000256" key="2">
    <source>
        <dbReference type="SAM" id="Phobius"/>
    </source>
</evidence>
<sequence>MIGRSRTDSVDVSPRASDTGDAPSDLSLDDIYHLLQTKRRRDVLRYLRAADGPVRLRELAEQVAAWEQETTVEQLNSSERQRVYISLYQSHLPKLDNHGIVDYDKDRGWVEATPLTAQLDSYLEPSRGTGSSELWLRRYVGTVALCTLLVGAIAAGLVPIPGLVGAGIVLGSFAVVTGAHAWSTDAYCR</sequence>
<dbReference type="RefSeq" id="WP_138245009.1">
    <property type="nucleotide sequence ID" value="NZ_CP040330.1"/>
</dbReference>
<dbReference type="InterPro" id="IPR055768">
    <property type="entry name" value="DUF7344"/>
</dbReference>
<feature type="transmembrane region" description="Helical" evidence="2">
    <location>
        <begin position="139"/>
        <end position="157"/>
    </location>
</feature>
<name>A0A4P8WHB5_9EURY</name>
<dbReference type="OrthoDB" id="331021at2157"/>
<dbReference type="InterPro" id="IPR036388">
    <property type="entry name" value="WH-like_DNA-bd_sf"/>
</dbReference>
<evidence type="ECO:0000313" key="5">
    <source>
        <dbReference type="Proteomes" id="UP000302218"/>
    </source>
</evidence>
<reference evidence="5" key="1">
    <citation type="submission" date="2019-05" db="EMBL/GenBank/DDBJ databases">
        <title>Genome sequence and methylation pattern of the halophilic Archaeon Natrinema versiforme BOL5-4.</title>
        <authorList>
            <person name="DasSarma P."/>
            <person name="Anton B.P."/>
            <person name="DasSarma S.L."/>
            <person name="Martinez F.L."/>
            <person name="Guzman D."/>
            <person name="Roberts R.J."/>
            <person name="DasSarma S."/>
        </authorList>
    </citation>
    <scope>NUCLEOTIDE SEQUENCE [LARGE SCALE GENOMIC DNA]</scope>
    <source>
        <strain evidence="5">BOL5-4</strain>
    </source>
</reference>
<protein>
    <recommendedName>
        <fullName evidence="3">DUF7344 domain-containing protein</fullName>
    </recommendedName>
</protein>
<dbReference type="AlphaFoldDB" id="A0A4P8WHB5"/>
<keyword evidence="2" id="KW-0812">Transmembrane</keyword>
<dbReference type="EMBL" id="CP040330">
    <property type="protein sequence ID" value="QCS42525.1"/>
    <property type="molecule type" value="Genomic_DNA"/>
</dbReference>
<evidence type="ECO:0000259" key="3">
    <source>
        <dbReference type="Pfam" id="PF24035"/>
    </source>
</evidence>
<keyword evidence="2" id="KW-0472">Membrane</keyword>
<evidence type="ECO:0000313" key="4">
    <source>
        <dbReference type="EMBL" id="QCS42525.1"/>
    </source>
</evidence>
<keyword evidence="2" id="KW-1133">Transmembrane helix</keyword>
<proteinExistence type="predicted"/>
<organism evidence="4 5">
    <name type="scientific">Natrinema versiforme</name>
    <dbReference type="NCBI Taxonomy" id="88724"/>
    <lineage>
        <taxon>Archaea</taxon>
        <taxon>Methanobacteriati</taxon>
        <taxon>Methanobacteriota</taxon>
        <taxon>Stenosarchaea group</taxon>
        <taxon>Halobacteria</taxon>
        <taxon>Halobacteriales</taxon>
        <taxon>Natrialbaceae</taxon>
        <taxon>Natrinema</taxon>
    </lineage>
</organism>
<accession>A0A4P8WHB5</accession>
<gene>
    <name evidence="4" type="ORF">FEJ81_09190</name>
</gene>